<feature type="region of interest" description="Disordered" evidence="1">
    <location>
        <begin position="321"/>
        <end position="380"/>
    </location>
</feature>
<protein>
    <recommendedName>
        <fullName evidence="4">DUF559 domain-containing protein</fullName>
    </recommendedName>
</protein>
<organism evidence="2 3">
    <name type="scientific">Desertihabitans brevis</name>
    <dbReference type="NCBI Taxonomy" id="2268447"/>
    <lineage>
        <taxon>Bacteria</taxon>
        <taxon>Bacillati</taxon>
        <taxon>Actinomycetota</taxon>
        <taxon>Actinomycetes</taxon>
        <taxon>Propionibacteriales</taxon>
        <taxon>Propionibacteriaceae</taxon>
        <taxon>Desertihabitans</taxon>
    </lineage>
</organism>
<evidence type="ECO:0000313" key="2">
    <source>
        <dbReference type="EMBL" id="RCK69772.1"/>
    </source>
</evidence>
<evidence type="ECO:0000256" key="1">
    <source>
        <dbReference type="SAM" id="MobiDB-lite"/>
    </source>
</evidence>
<sequence length="380" mass="40721">MPQDGATLRGLGITKDMVRSRAWVRTSRGHHRTGGSGPSLPPLQRVLDAAALVPAEGAFTGWAAALLAGVPGLDGRNPFTAEEQPVPICLAGPATRRRPASGVSFSRGRLVGRTVVEVRARDAVGTGTVTIALPVATPAQATIDAMRTAGDLAEAVAFADGCLHAGWVSPVTLHGHLGLIGGGRGVRRLRMALTLVDPASRSAWESRFRLFYQLTAGLPRPRVNVPVFGADEQLLGIADLLDAEAGLVSEFDGQHHRGRRQHRADNEREERFEAAGLTVVRADSLDLLDHAERLVSRLRSGHHRGSTRDRRRDTWTLLEPAWWAGDEPPPPPPGEEAVEAALDAAQRGEPQRAERRRGSPSATTPRPIRSAGRADLPRLG</sequence>
<comment type="caution">
    <text evidence="2">The sequence shown here is derived from an EMBL/GenBank/DDBJ whole genome shotgun (WGS) entry which is preliminary data.</text>
</comment>
<dbReference type="Proteomes" id="UP000252770">
    <property type="component" value="Unassembled WGS sequence"/>
</dbReference>
<dbReference type="AlphaFoldDB" id="A0A367YXN9"/>
<name>A0A367YXN9_9ACTN</name>
<evidence type="ECO:0000313" key="3">
    <source>
        <dbReference type="Proteomes" id="UP000252770"/>
    </source>
</evidence>
<reference evidence="2 3" key="1">
    <citation type="submission" date="2018-07" db="EMBL/GenBank/DDBJ databases">
        <title>Desertimonas flava gen. nov. sp. nov.</title>
        <authorList>
            <person name="Liu S."/>
        </authorList>
    </citation>
    <scope>NUCLEOTIDE SEQUENCE [LARGE SCALE GENOMIC DNA]</scope>
    <source>
        <strain evidence="2 3">16Sb5-5</strain>
    </source>
</reference>
<proteinExistence type="predicted"/>
<keyword evidence="3" id="KW-1185">Reference proteome</keyword>
<evidence type="ECO:0008006" key="4">
    <source>
        <dbReference type="Google" id="ProtNLM"/>
    </source>
</evidence>
<gene>
    <name evidence="2" type="ORF">DT076_10090</name>
</gene>
<accession>A0A367YXN9</accession>
<dbReference type="EMBL" id="QOUI01000005">
    <property type="protein sequence ID" value="RCK69772.1"/>
    <property type="molecule type" value="Genomic_DNA"/>
</dbReference>